<dbReference type="OrthoDB" id="10429833at2759"/>
<proteinExistence type="predicted"/>
<dbReference type="EMBL" id="OOIN01000026">
    <property type="protein sequence ID" value="SPO29054.1"/>
    <property type="molecule type" value="Genomic_DNA"/>
</dbReference>
<evidence type="ECO:0000313" key="3">
    <source>
        <dbReference type="EMBL" id="SPO29054.1"/>
    </source>
</evidence>
<evidence type="ECO:0000256" key="1">
    <source>
        <dbReference type="SAM" id="MobiDB-lite"/>
    </source>
</evidence>
<dbReference type="AlphaFoldDB" id="A0A5C3EEH0"/>
<sequence>MAYSNSLDPKRKAKRLTMADDDSDDDPNENDNDSLSWYKPRACVMKFHGKVTEDRDAWLKDVKAAVVRERISMDGDGHRVAAKYLKGDAASWYESVFLREHKEAKAFTWQTFETAFKTQFYQETKQAKALRLANETAFTDLNSFINHFANVHKLYPKRDILETTCNFAYKLPPMYAPLREDLIQHMPRDWQELYVRAKAWKGRMPRRLA</sequence>
<dbReference type="InterPro" id="IPR005162">
    <property type="entry name" value="Retrotrans_gag_dom"/>
</dbReference>
<organism evidence="3 4">
    <name type="scientific">Ustilago trichophora</name>
    <dbReference type="NCBI Taxonomy" id="86804"/>
    <lineage>
        <taxon>Eukaryota</taxon>
        <taxon>Fungi</taxon>
        <taxon>Dikarya</taxon>
        <taxon>Basidiomycota</taxon>
        <taxon>Ustilaginomycotina</taxon>
        <taxon>Ustilaginomycetes</taxon>
        <taxon>Ustilaginales</taxon>
        <taxon>Ustilaginaceae</taxon>
        <taxon>Ustilago</taxon>
    </lineage>
</organism>
<name>A0A5C3EEH0_9BASI</name>
<feature type="region of interest" description="Disordered" evidence="1">
    <location>
        <begin position="1"/>
        <end position="34"/>
    </location>
</feature>
<reference evidence="3 4" key="1">
    <citation type="submission" date="2018-03" db="EMBL/GenBank/DDBJ databases">
        <authorList>
            <person name="Guldener U."/>
        </authorList>
    </citation>
    <scope>NUCLEOTIDE SEQUENCE [LARGE SCALE GENOMIC DNA]</scope>
    <source>
        <strain evidence="3 4">NBRC100155</strain>
    </source>
</reference>
<keyword evidence="4" id="KW-1185">Reference proteome</keyword>
<gene>
    <name evidence="3" type="ORF">UTRI_05628</name>
</gene>
<dbReference type="Proteomes" id="UP000324022">
    <property type="component" value="Unassembled WGS sequence"/>
</dbReference>
<feature type="compositionally biased region" description="Acidic residues" evidence="1">
    <location>
        <begin position="19"/>
        <end position="32"/>
    </location>
</feature>
<evidence type="ECO:0000259" key="2">
    <source>
        <dbReference type="Pfam" id="PF03732"/>
    </source>
</evidence>
<feature type="domain" description="Retrotransposon gag" evidence="2">
    <location>
        <begin position="80"/>
        <end position="128"/>
    </location>
</feature>
<accession>A0A5C3EEH0</accession>
<dbReference type="Pfam" id="PF03732">
    <property type="entry name" value="Retrotrans_gag"/>
    <property type="match status" value="1"/>
</dbReference>
<evidence type="ECO:0000313" key="4">
    <source>
        <dbReference type="Proteomes" id="UP000324022"/>
    </source>
</evidence>
<protein>
    <recommendedName>
        <fullName evidence="2">Retrotransposon gag domain-containing protein</fullName>
    </recommendedName>
</protein>